<dbReference type="GeneID" id="31366743"/>
<reference evidence="2 3" key="1">
    <citation type="journal article" date="2011" name="Genome Res.">
        <title>Phylogeny-wide analysis of social amoeba genomes highlights ancient origins for complex intercellular communication.</title>
        <authorList>
            <person name="Heidel A.J."/>
            <person name="Lawal H.M."/>
            <person name="Felder M."/>
            <person name="Schilde C."/>
            <person name="Helps N.R."/>
            <person name="Tunggal B."/>
            <person name="Rivero F."/>
            <person name="John U."/>
            <person name="Schleicher M."/>
            <person name="Eichinger L."/>
            <person name="Platzer M."/>
            <person name="Noegel A.A."/>
            <person name="Schaap P."/>
            <person name="Gloeckner G."/>
        </authorList>
    </citation>
    <scope>NUCLEOTIDE SEQUENCE [LARGE SCALE GENOMIC DNA]</scope>
    <source>
        <strain evidence="3">ATCC 26659 / Pp 5 / PN500</strain>
    </source>
</reference>
<dbReference type="Pfam" id="PF08713">
    <property type="entry name" value="DNA_alkylation"/>
    <property type="match status" value="1"/>
</dbReference>
<evidence type="ECO:0000313" key="3">
    <source>
        <dbReference type="Proteomes" id="UP000001396"/>
    </source>
</evidence>
<dbReference type="CDD" id="cd07064">
    <property type="entry name" value="AlkD_like_1"/>
    <property type="match status" value="1"/>
</dbReference>
<dbReference type="InterPro" id="IPR008547">
    <property type="entry name" value="DUF829_TMEM53"/>
</dbReference>
<protein>
    <submittedName>
        <fullName evidence="2">Prespore-specific protein</fullName>
    </submittedName>
</protein>
<dbReference type="InterPro" id="IPR016024">
    <property type="entry name" value="ARM-type_fold"/>
</dbReference>
<feature type="transmembrane region" description="Helical" evidence="1">
    <location>
        <begin position="812"/>
        <end position="832"/>
    </location>
</feature>
<evidence type="ECO:0000256" key="1">
    <source>
        <dbReference type="SAM" id="Phobius"/>
    </source>
</evidence>
<dbReference type="EMBL" id="ADBJ01000056">
    <property type="protein sequence ID" value="EFA75201.1"/>
    <property type="molecule type" value="Genomic_DNA"/>
</dbReference>
<keyword evidence="1" id="KW-0812">Transmembrane</keyword>
<keyword evidence="1" id="KW-0472">Membrane</keyword>
<dbReference type="Pfam" id="PF05705">
    <property type="entry name" value="DUF829"/>
    <property type="match status" value="2"/>
</dbReference>
<gene>
    <name evidence="2" type="ORF">PPL_11275</name>
</gene>
<dbReference type="PANTHER" id="PTHR12265:SF16">
    <property type="entry name" value="SERINE HYDROLASE FSH DOMAIN-CONTAINING PROTEIN"/>
    <property type="match status" value="1"/>
</dbReference>
<keyword evidence="3" id="KW-1185">Reference proteome</keyword>
<comment type="caution">
    <text evidence="2">The sequence shown here is derived from an EMBL/GenBank/DDBJ whole genome shotgun (WGS) entry which is preliminary data.</text>
</comment>
<dbReference type="InterPro" id="IPR014825">
    <property type="entry name" value="DNA_alkylation"/>
</dbReference>
<evidence type="ECO:0000313" key="2">
    <source>
        <dbReference type="EMBL" id="EFA75201.1"/>
    </source>
</evidence>
<proteinExistence type="predicted"/>
<dbReference type="RefSeq" id="XP_020427335.1">
    <property type="nucleotide sequence ID" value="XM_020582032.1"/>
</dbReference>
<dbReference type="SUPFAM" id="SSF48371">
    <property type="entry name" value="ARM repeat"/>
    <property type="match status" value="1"/>
</dbReference>
<dbReference type="Gene3D" id="1.25.10.90">
    <property type="match status" value="1"/>
</dbReference>
<name>D3BU15_HETP5</name>
<accession>D3BU15</accession>
<dbReference type="AlphaFoldDB" id="D3BU15"/>
<sequence length="1079" mass="124991">MGEILKRYIFVGWLDMKDHKSKSSKSKSFQANKDTYCDFNSARNKWVMRPPVHPIPPFNQRVHPLAILIGWINAQPQALEKYTTLYNNAGFFTISIIPPILGHPYPRYFSDLARDFLDYLLVEMNQQPRSIIIQVFSGNIVFLSHIQYVLKDKKYSSLLPLIKGEILDSSPSELTVHGGKKSMAAPFPDTWFYRKLISTAFTFLTFLVDISEINKDFWFRFKVSAIKDKPKLYIYSLDDPVTPYLHVKKAMNLNRHDSSTVIGVDSSKVVVASANKNVEDGENDKENQCYATQMRNYFIKEASKLKETPINSVDMKRYMRHKFEFIGLKQPARKTILKNFLSDHGRPKEEDLLSIYKLPEREFTYCAIELAEPDAKKKEKAPPSRLAMYLEFGLHQPWWDTIDIISTKLVGQHFQLYPDLIGVSIDKWLAQESIWIKRIAILFQLKYKKQTDTELLFKCIDSTYLKHADEFFIQKAIGWSLREYAKTDKKTVKNFIENRPNLSNLTMQRIIKDKLNNNNNINSVKKIDKNESSSNDKNTLIKKKDQVITTCCKQINSVTYEWSIALPSHPIPPFDLKAHPLTILIGWIGAQPKNLERYSKIYRENGFCTLSFIPPISGHFFPKKMKKISISLSEYLLEQINSTPRSIIIQVFSVKGQIFDSCPAEISEKAAYTSLVVPYPKAKLYKRVVGMTCKLYSTVIDVPKLNMLFWYRLSNCPISAPQMYFYSLDDPITSYLDVEKGIEVMRKQKITVTAVQFDQSKHCNHLGSHPMQYLKGLYKFWQSSLKPRDLSSSLTNKPSNYQNILSSLGLKMLWFFIFCFVILPISVSYLFFNVNLEEKESTFWIYQKDVKQIRVLIKHKYKNNYNNEWLKNKIIDYIGITRIPSLEVHLSPCDENGLQNRPTLNPIDPFQLHSGSRLFLEICDKDCSSSTTNPSSSPRFSNLEDYNDKFRTLVIEKTPGGAKEFTSITEWNSPHTLYLPKNPNLGIDLLLTPGCLFHIVSTNKVGSSKSIPSETIQQYINQLQKIHFHHRNSEPLKIYLISVVPEDTPEYTKHLEYQDLTTMSSQEDFERNNGISQWK</sequence>
<keyword evidence="1" id="KW-1133">Transmembrane helix</keyword>
<organism evidence="2 3">
    <name type="scientific">Heterostelium pallidum (strain ATCC 26659 / Pp 5 / PN500)</name>
    <name type="common">Cellular slime mold</name>
    <name type="synonym">Polysphondylium pallidum</name>
    <dbReference type="NCBI Taxonomy" id="670386"/>
    <lineage>
        <taxon>Eukaryota</taxon>
        <taxon>Amoebozoa</taxon>
        <taxon>Evosea</taxon>
        <taxon>Eumycetozoa</taxon>
        <taxon>Dictyostelia</taxon>
        <taxon>Acytosteliales</taxon>
        <taxon>Acytosteliaceae</taxon>
        <taxon>Heterostelium</taxon>
    </lineage>
</organism>
<dbReference type="PANTHER" id="PTHR12265">
    <property type="entry name" value="TRANSMEMBRANE PROTEIN 53"/>
    <property type="match status" value="1"/>
</dbReference>
<dbReference type="Proteomes" id="UP000001396">
    <property type="component" value="Unassembled WGS sequence"/>
</dbReference>
<dbReference type="InParanoid" id="D3BU15"/>